<feature type="compositionally biased region" description="Polar residues" evidence="6">
    <location>
        <begin position="187"/>
        <end position="196"/>
    </location>
</feature>
<keyword evidence="9" id="KW-1185">Reference proteome</keyword>
<organism evidence="8 9">
    <name type="scientific">Halalkalibacillus sediminis</name>
    <dbReference type="NCBI Taxonomy" id="2018042"/>
    <lineage>
        <taxon>Bacteria</taxon>
        <taxon>Bacillati</taxon>
        <taxon>Bacillota</taxon>
        <taxon>Bacilli</taxon>
        <taxon>Bacillales</taxon>
        <taxon>Bacillaceae</taxon>
        <taxon>Halalkalibacillus</taxon>
    </lineage>
</organism>
<evidence type="ECO:0000256" key="7">
    <source>
        <dbReference type="SAM" id="SignalP"/>
    </source>
</evidence>
<keyword evidence="8" id="KW-0282">Flagellum</keyword>
<keyword evidence="5" id="KW-0975">Bacterial flagellum</keyword>
<evidence type="ECO:0000256" key="5">
    <source>
        <dbReference type="RuleBase" id="RU362064"/>
    </source>
</evidence>
<keyword evidence="1 5" id="KW-1003">Cell membrane</keyword>
<keyword evidence="8" id="KW-0969">Cilium</keyword>
<evidence type="ECO:0000313" key="9">
    <source>
        <dbReference type="Proteomes" id="UP000243524"/>
    </source>
</evidence>
<keyword evidence="2 5" id="KW-0812">Transmembrane</keyword>
<sequence length="229" mass="25647">MSLMKHLLIFLALLSTLMVLPISTSAECEDGSSVEECMEDGGESPEESTEEDSTSENEGTNLGTEEDENEQAIADSNQSLFLDFVKMIAALALVLGLIYFLLKFLQKRNRLYQQSKSLENLGGIALGSNKSVQVVRIGNQYFVVGVGDNVNLLTPIDDPETIDELTKEQPPSPGSSSFQSLLKSLQNRQKNPYQEQETNRQFKMELQSMKNARDRVMKRNRNRDEDSDV</sequence>
<feature type="region of interest" description="Disordered" evidence="6">
    <location>
        <begin position="30"/>
        <end position="70"/>
    </location>
</feature>
<reference evidence="8 9" key="1">
    <citation type="submission" date="2017-06" db="EMBL/GenBank/DDBJ databases">
        <title>the draft geome sequence of Illustriluteabacillus marina B3227.</title>
        <authorList>
            <person name="He R.-H."/>
            <person name="Du Z.-J."/>
        </authorList>
    </citation>
    <scope>NUCLEOTIDE SEQUENCE [LARGE SCALE GENOMIC DNA]</scope>
    <source>
        <strain evidence="8 9">B3227</strain>
    </source>
</reference>
<keyword evidence="4 5" id="KW-0472">Membrane</keyword>
<dbReference type="AlphaFoldDB" id="A0A2I0QWB8"/>
<proteinExistence type="inferred from homology"/>
<keyword evidence="7" id="KW-0732">Signal</keyword>
<feature type="region of interest" description="Disordered" evidence="6">
    <location>
        <begin position="164"/>
        <end position="229"/>
    </location>
</feature>
<dbReference type="GO" id="GO:0044781">
    <property type="term" value="P:bacterial-type flagellum organization"/>
    <property type="evidence" value="ECO:0007669"/>
    <property type="project" value="UniProtKB-UniRule"/>
</dbReference>
<accession>A0A2I0QWB8</accession>
<evidence type="ECO:0000256" key="3">
    <source>
        <dbReference type="ARBA" id="ARBA00022989"/>
    </source>
</evidence>
<keyword evidence="8" id="KW-0966">Cell projection</keyword>
<evidence type="ECO:0000256" key="1">
    <source>
        <dbReference type="ARBA" id="ARBA00022475"/>
    </source>
</evidence>
<feature type="transmembrane region" description="Helical" evidence="5">
    <location>
        <begin position="84"/>
        <end position="102"/>
    </location>
</feature>
<dbReference type="EMBL" id="PJNH01000001">
    <property type="protein sequence ID" value="PKR78632.1"/>
    <property type="molecule type" value="Genomic_DNA"/>
</dbReference>
<comment type="caution">
    <text evidence="8">The sequence shown here is derived from an EMBL/GenBank/DDBJ whole genome shotgun (WGS) entry which is preliminary data.</text>
</comment>
<keyword evidence="3 5" id="KW-1133">Transmembrane helix</keyword>
<feature type="chain" id="PRO_5039244664" description="Flagellar protein" evidence="7">
    <location>
        <begin position="27"/>
        <end position="229"/>
    </location>
</feature>
<dbReference type="Proteomes" id="UP000243524">
    <property type="component" value="Unassembled WGS sequence"/>
</dbReference>
<gene>
    <name evidence="8" type="primary">fliO</name>
    <name evidence="8" type="ORF">CEY16_02425</name>
</gene>
<protein>
    <recommendedName>
        <fullName evidence="5">Flagellar protein</fullName>
    </recommendedName>
</protein>
<evidence type="ECO:0000256" key="4">
    <source>
        <dbReference type="ARBA" id="ARBA00023136"/>
    </source>
</evidence>
<dbReference type="InterPro" id="IPR022781">
    <property type="entry name" value="Flagellar_biosynth_FliO"/>
</dbReference>
<feature type="signal peptide" evidence="7">
    <location>
        <begin position="1"/>
        <end position="26"/>
    </location>
</feature>
<feature type="compositionally biased region" description="Acidic residues" evidence="6">
    <location>
        <begin position="30"/>
        <end position="55"/>
    </location>
</feature>
<dbReference type="GO" id="GO:0009425">
    <property type="term" value="C:bacterial-type flagellum basal body"/>
    <property type="evidence" value="ECO:0007669"/>
    <property type="project" value="UniProtKB-SubCell"/>
</dbReference>
<feature type="compositionally biased region" description="Low complexity" evidence="6">
    <location>
        <begin position="174"/>
        <end position="186"/>
    </location>
</feature>
<name>A0A2I0QWB8_9BACI</name>
<evidence type="ECO:0000256" key="6">
    <source>
        <dbReference type="SAM" id="MobiDB-lite"/>
    </source>
</evidence>
<dbReference type="NCBIfam" id="TIGR03500">
    <property type="entry name" value="FliO_TIGR"/>
    <property type="match status" value="1"/>
</dbReference>
<comment type="similarity">
    <text evidence="5">Belongs to the FliO/MopB family.</text>
</comment>
<dbReference type="GO" id="GO:0005886">
    <property type="term" value="C:plasma membrane"/>
    <property type="evidence" value="ECO:0007669"/>
    <property type="project" value="UniProtKB-SubCell"/>
</dbReference>
<comment type="subcellular location">
    <subcellularLocation>
        <location evidence="5">Cell membrane</location>
    </subcellularLocation>
    <subcellularLocation>
        <location evidence="5">Bacterial flagellum basal body</location>
    </subcellularLocation>
</comment>
<evidence type="ECO:0000256" key="2">
    <source>
        <dbReference type="ARBA" id="ARBA00022692"/>
    </source>
</evidence>
<dbReference type="Pfam" id="PF04347">
    <property type="entry name" value="FliO"/>
    <property type="match status" value="1"/>
</dbReference>
<evidence type="ECO:0000313" key="8">
    <source>
        <dbReference type="EMBL" id="PKR78632.1"/>
    </source>
</evidence>